<dbReference type="OrthoDB" id="753279at2759"/>
<dbReference type="FunCoup" id="A0A7J7BXD2">
    <property type="interactions" value="4120"/>
</dbReference>
<feature type="compositionally biased region" description="Low complexity" evidence="1">
    <location>
        <begin position="201"/>
        <end position="211"/>
    </location>
</feature>
<accession>A0A7J7BXD2</accession>
<name>A0A7J7BXD2_TRIWF</name>
<feature type="compositionally biased region" description="Basic and acidic residues" evidence="1">
    <location>
        <begin position="67"/>
        <end position="81"/>
    </location>
</feature>
<dbReference type="PANTHER" id="PTHR46775">
    <property type="entry name" value="FLOCCULATION PROTEIN (DUF1296)"/>
    <property type="match status" value="1"/>
</dbReference>
<evidence type="ECO:0000259" key="2">
    <source>
        <dbReference type="Pfam" id="PF06972"/>
    </source>
</evidence>
<evidence type="ECO:0000313" key="4">
    <source>
        <dbReference type="Proteomes" id="UP000593562"/>
    </source>
</evidence>
<keyword evidence="4" id="KW-1185">Reference proteome</keyword>
<evidence type="ECO:0000313" key="3">
    <source>
        <dbReference type="EMBL" id="KAF5726533.1"/>
    </source>
</evidence>
<dbReference type="InterPro" id="IPR009060">
    <property type="entry name" value="UBA-like_sf"/>
</dbReference>
<proteinExistence type="predicted"/>
<sequence>MSGGGYRVQIPNSVRKTIQNIKEITGNHSEEEIYAMLKDCSMDPNETAQRLLFQDPFHEVKRKRDKRKENLKNRESAEPRRRATTQGRGSRGVRANFSPRHTSNDAGGGRNSGAEKSVGPSLPVSLTESKEATPSASSAAIVANGPTVVASGSTGMNQPEKILYTTGINKSESALPPVDGDKSPNIANGTGDMGGEPVGNSSSSSFSMTSSSSSAVCFSSWDLDLVPTSDSRLPGAVGAIKQEVGSNQTSSDQNSVIPAETKLTSASEIGGSLQEKMPISRSHGVGKTPMLESSQPSSSSIHGSSSGSRPSSNYSNRSQAIFGPKKVGSNKEWKPKPTAPAVAHGSGTGVSSDVASISIEASAQSLAVNALDSEEATSELQKKLEELHLPQRQHVIIPNHIHVPESERTKLSFGSFDASFGVTSSFVSAQQSEKSSTPLSETSHGLEEPLEEQAASSPNALATAEEGVYPEHPQSPSNIHDNFSGEGDVSSSAVREFDESKQEPALSGVHQYSVVHTSPNYNYGVMPPIIGTQASTFESSESQARDVSRFPSFVVQQPFDPTSYYAQFYRSGADSDGRVSPFPTPGVGTKYNGNVAVLPPQNSQSPQEGGNLVLSVPGPTPLVTQAASLMQTSLAATQQPLPVFRPPAGLHISPYPPNYIPYGHYFSPIYGPPPGIHQFLSNGGFPQQPQAGGVYPAPPAAASGVKYPLPQYKSATNSGNSTQIGVPSGYGPYSSSPAGYNPSATATSGNSASNEDLATTQFKENNVYINGQQSEGSAVWIAGPGRDMSSLPTTSFYNLPHQGQHMTFAPSQAGHGTFASFYHPAQAVTAAGVHPLLQQSQTMAGAVDMVGPAASIYQQPQHAQINWPSNY</sequence>
<dbReference type="InParanoid" id="A0A7J7BXD2"/>
<evidence type="ECO:0000256" key="1">
    <source>
        <dbReference type="SAM" id="MobiDB-lite"/>
    </source>
</evidence>
<dbReference type="Pfam" id="PF06972">
    <property type="entry name" value="GIP1_N"/>
    <property type="match status" value="1"/>
</dbReference>
<reference evidence="3 4" key="1">
    <citation type="journal article" date="2020" name="Nat. Commun.">
        <title>Genome of Tripterygium wilfordii and identification of cytochrome P450 involved in triptolide biosynthesis.</title>
        <authorList>
            <person name="Tu L."/>
            <person name="Su P."/>
            <person name="Zhang Z."/>
            <person name="Gao L."/>
            <person name="Wang J."/>
            <person name="Hu T."/>
            <person name="Zhou J."/>
            <person name="Zhang Y."/>
            <person name="Zhao Y."/>
            <person name="Liu Y."/>
            <person name="Song Y."/>
            <person name="Tong Y."/>
            <person name="Lu Y."/>
            <person name="Yang J."/>
            <person name="Xu C."/>
            <person name="Jia M."/>
            <person name="Peters R.J."/>
            <person name="Huang L."/>
            <person name="Gao W."/>
        </authorList>
    </citation>
    <scope>NUCLEOTIDE SEQUENCE [LARGE SCALE GENOMIC DNA]</scope>
    <source>
        <strain evidence="4">cv. XIE 37</strain>
        <tissue evidence="3">Leaf</tissue>
    </source>
</reference>
<dbReference type="EMBL" id="JAAARO010000022">
    <property type="protein sequence ID" value="KAF5726533.1"/>
    <property type="molecule type" value="Genomic_DNA"/>
</dbReference>
<organism evidence="3 4">
    <name type="scientific">Tripterygium wilfordii</name>
    <name type="common">Thunder God vine</name>
    <dbReference type="NCBI Taxonomy" id="458696"/>
    <lineage>
        <taxon>Eukaryota</taxon>
        <taxon>Viridiplantae</taxon>
        <taxon>Streptophyta</taxon>
        <taxon>Embryophyta</taxon>
        <taxon>Tracheophyta</taxon>
        <taxon>Spermatophyta</taxon>
        <taxon>Magnoliopsida</taxon>
        <taxon>eudicotyledons</taxon>
        <taxon>Gunneridae</taxon>
        <taxon>Pentapetalae</taxon>
        <taxon>rosids</taxon>
        <taxon>fabids</taxon>
        <taxon>Celastrales</taxon>
        <taxon>Celastraceae</taxon>
        <taxon>Tripterygium</taxon>
    </lineage>
</organism>
<feature type="region of interest" description="Disordered" evidence="1">
    <location>
        <begin position="173"/>
        <end position="211"/>
    </location>
</feature>
<dbReference type="InterPro" id="IPR044277">
    <property type="entry name" value="GIP1"/>
</dbReference>
<dbReference type="AlphaFoldDB" id="A0A7J7BXD2"/>
<protein>
    <recommendedName>
        <fullName evidence="2">GBF-interacting protein 1 N-terminal domain-containing protein</fullName>
    </recommendedName>
</protein>
<feature type="region of interest" description="Disordered" evidence="1">
    <location>
        <begin position="242"/>
        <end position="350"/>
    </location>
</feature>
<feature type="compositionally biased region" description="Polar residues" evidence="1">
    <location>
        <begin position="124"/>
        <end position="138"/>
    </location>
</feature>
<feature type="compositionally biased region" description="Polar residues" evidence="1">
    <location>
        <begin position="431"/>
        <end position="443"/>
    </location>
</feature>
<gene>
    <name evidence="3" type="ORF">HS088_TW22G00211</name>
</gene>
<dbReference type="GO" id="GO:0051082">
    <property type="term" value="F:unfolded protein binding"/>
    <property type="evidence" value="ECO:0007669"/>
    <property type="project" value="TreeGrafter"/>
</dbReference>
<dbReference type="SUPFAM" id="SSF46934">
    <property type="entry name" value="UBA-like"/>
    <property type="match status" value="1"/>
</dbReference>
<feature type="compositionally biased region" description="Polar residues" evidence="1">
    <location>
        <begin position="244"/>
        <end position="267"/>
    </location>
</feature>
<dbReference type="InterPro" id="IPR009719">
    <property type="entry name" value="GIP1_N"/>
</dbReference>
<dbReference type="PANTHER" id="PTHR46775:SF1">
    <property type="entry name" value="FLOCCULATION PROTEIN (DUF1296)"/>
    <property type="match status" value="1"/>
</dbReference>
<feature type="domain" description="GBF-interacting protein 1 N-terminal" evidence="2">
    <location>
        <begin position="10"/>
        <end position="69"/>
    </location>
</feature>
<feature type="region of interest" description="Disordered" evidence="1">
    <location>
        <begin position="431"/>
        <end position="509"/>
    </location>
</feature>
<comment type="caution">
    <text evidence="3">The sequence shown here is derived from an EMBL/GenBank/DDBJ whole genome shotgun (WGS) entry which is preliminary data.</text>
</comment>
<dbReference type="Proteomes" id="UP000593562">
    <property type="component" value="Unassembled WGS sequence"/>
</dbReference>
<feature type="compositionally biased region" description="Low complexity" evidence="1">
    <location>
        <begin position="293"/>
        <end position="319"/>
    </location>
</feature>
<feature type="region of interest" description="Disordered" evidence="1">
    <location>
        <begin position="54"/>
        <end position="138"/>
    </location>
</feature>